<dbReference type="AlphaFoldDB" id="A0A094QAJ5"/>
<dbReference type="EMBL" id="JNSL01000010">
    <property type="protein sequence ID" value="KGA21255.1"/>
    <property type="molecule type" value="Genomic_DNA"/>
</dbReference>
<dbReference type="PANTHER" id="PTHR22916:SF3">
    <property type="entry name" value="UDP-GLCNAC:BETAGAL BETA-1,3-N-ACETYLGLUCOSAMINYLTRANSFERASE-LIKE PROTEIN 1"/>
    <property type="match status" value="1"/>
</dbReference>
<protein>
    <recommendedName>
        <fullName evidence="1">Glycosyltransferase 2-like domain-containing protein</fullName>
    </recommendedName>
</protein>
<accession>A0A094QAJ5</accession>
<evidence type="ECO:0000313" key="2">
    <source>
        <dbReference type="EMBL" id="KGA21255.1"/>
    </source>
</evidence>
<dbReference type="PANTHER" id="PTHR22916">
    <property type="entry name" value="GLYCOSYLTRANSFERASE"/>
    <property type="match status" value="1"/>
</dbReference>
<sequence>MSALRHRTKSISVLMAALNAESTIETAVKSALFALSQFDELLVFLDGCTDGTKSVVDKIQDPRLRVFSSPTSKGRSEARNQLSLEARGDYIAILDADDVCLPWRFTITRRLLKKFDVVFGAAILFGDLPLRLPFAITFPTAIGPEIAPLVLTYRNPYIHSTAIFRRDAVVPGYLYEDAVAEEYVLWIKMANQGLKLYRSRMPIAAYRLHPQQLTSSKSYVKRVQSCPTLEQHRSILRESQLSKLEQRKPNTSTPAEILAQHAHNISRALWLEENLTQLIRTIFPWLKKGLDTWR</sequence>
<dbReference type="SUPFAM" id="SSF53448">
    <property type="entry name" value="Nucleotide-diphospho-sugar transferases"/>
    <property type="match status" value="1"/>
</dbReference>
<reference evidence="2" key="1">
    <citation type="submission" date="2014-06" db="EMBL/GenBank/DDBJ databases">
        <title>Key roles for freshwater Actinobacteria revealed by deep metagenomic sequencing.</title>
        <authorList>
            <person name="Ghai R."/>
            <person name="Mizuno C.M."/>
            <person name="Picazo A."/>
            <person name="Camacho A."/>
            <person name="Rodriguez-Valera F."/>
        </authorList>
    </citation>
    <scope>NUCLEOTIDE SEQUENCE</scope>
</reference>
<dbReference type="InterPro" id="IPR001173">
    <property type="entry name" value="Glyco_trans_2-like"/>
</dbReference>
<dbReference type="Pfam" id="PF00535">
    <property type="entry name" value="Glycos_transf_2"/>
    <property type="match status" value="1"/>
</dbReference>
<comment type="caution">
    <text evidence="2">The sequence shown here is derived from an EMBL/GenBank/DDBJ whole genome shotgun (WGS) entry which is preliminary data.</text>
</comment>
<feature type="domain" description="Glycosyltransferase 2-like" evidence="1">
    <location>
        <begin position="12"/>
        <end position="167"/>
    </location>
</feature>
<proteinExistence type="predicted"/>
<evidence type="ECO:0000259" key="1">
    <source>
        <dbReference type="Pfam" id="PF00535"/>
    </source>
</evidence>
<organism evidence="2">
    <name type="scientific">freshwater metagenome</name>
    <dbReference type="NCBI Taxonomy" id="449393"/>
    <lineage>
        <taxon>unclassified sequences</taxon>
        <taxon>metagenomes</taxon>
        <taxon>ecological metagenomes</taxon>
    </lineage>
</organism>
<name>A0A094QAJ5_9ZZZZ</name>
<dbReference type="Gene3D" id="3.90.550.10">
    <property type="entry name" value="Spore Coat Polysaccharide Biosynthesis Protein SpsA, Chain A"/>
    <property type="match status" value="1"/>
</dbReference>
<dbReference type="InterPro" id="IPR029044">
    <property type="entry name" value="Nucleotide-diphossugar_trans"/>
</dbReference>
<dbReference type="CDD" id="cd00761">
    <property type="entry name" value="Glyco_tranf_GTA_type"/>
    <property type="match status" value="1"/>
</dbReference>
<dbReference type="GO" id="GO:0016758">
    <property type="term" value="F:hexosyltransferase activity"/>
    <property type="evidence" value="ECO:0007669"/>
    <property type="project" value="UniProtKB-ARBA"/>
</dbReference>
<gene>
    <name evidence="2" type="ORF">GM51_2965</name>
</gene>